<feature type="transmembrane region" description="Helical" evidence="1">
    <location>
        <begin position="79"/>
        <end position="97"/>
    </location>
</feature>
<dbReference type="PANTHER" id="PTHR38468">
    <property type="entry name" value="SLL0939 PROTEIN"/>
    <property type="match status" value="1"/>
</dbReference>
<feature type="transmembrane region" description="Helical" evidence="1">
    <location>
        <begin position="6"/>
        <end position="30"/>
    </location>
</feature>
<proteinExistence type="predicted"/>
<keyword evidence="1" id="KW-1133">Transmembrane helix</keyword>
<reference evidence="2 3" key="1">
    <citation type="submission" date="2016-03" db="EMBL/GenBank/DDBJ databases">
        <authorList>
            <person name="Ploux O."/>
        </authorList>
    </citation>
    <scope>NUCLEOTIDE SEQUENCE [LARGE SCALE GENOMIC DNA]</scope>
    <source>
        <strain evidence="2 3">EC13</strain>
    </source>
</reference>
<evidence type="ECO:0008006" key="4">
    <source>
        <dbReference type="Google" id="ProtNLM"/>
    </source>
</evidence>
<dbReference type="AlphaFoldDB" id="A0A162GLL2"/>
<name>A0A162GLL2_BDEBC</name>
<gene>
    <name evidence="2" type="ORF">AZI87_04150</name>
</gene>
<dbReference type="PANTHER" id="PTHR38468:SF1">
    <property type="entry name" value="SLL0939 PROTEIN"/>
    <property type="match status" value="1"/>
</dbReference>
<accession>A0A162GLL2</accession>
<comment type="caution">
    <text evidence="2">The sequence shown here is derived from an EMBL/GenBank/DDBJ whole genome shotgun (WGS) entry which is preliminary data.</text>
</comment>
<dbReference type="Pfam" id="PF07784">
    <property type="entry name" value="DUF1622"/>
    <property type="match status" value="1"/>
</dbReference>
<dbReference type="InterPro" id="IPR012427">
    <property type="entry name" value="DUF1622"/>
</dbReference>
<dbReference type="OrthoDB" id="9812897at2"/>
<dbReference type="RefSeq" id="WP_063205144.1">
    <property type="nucleotide sequence ID" value="NZ_LUKD01000001.1"/>
</dbReference>
<dbReference type="Proteomes" id="UP000075799">
    <property type="component" value="Unassembled WGS sequence"/>
</dbReference>
<keyword evidence="1" id="KW-0472">Membrane</keyword>
<sequence>MLHENVRQIAVAFELAGIGTIIIGAIYSTGKYLKHYFNKDPEGYRKYRSGMGNAILLGLELLVAGDIIGTVAVEPTYQNLGVLGLIVLIRTFLSWSLSVEIHGRWPWQENNKDLKE</sequence>
<evidence type="ECO:0000313" key="2">
    <source>
        <dbReference type="EMBL" id="KYG68449.1"/>
    </source>
</evidence>
<evidence type="ECO:0000313" key="3">
    <source>
        <dbReference type="Proteomes" id="UP000075799"/>
    </source>
</evidence>
<keyword evidence="1" id="KW-0812">Transmembrane</keyword>
<feature type="transmembrane region" description="Helical" evidence="1">
    <location>
        <begin position="51"/>
        <end position="73"/>
    </location>
</feature>
<evidence type="ECO:0000256" key="1">
    <source>
        <dbReference type="SAM" id="Phobius"/>
    </source>
</evidence>
<protein>
    <recommendedName>
        <fullName evidence="4">DUF1622 domain-containing protein</fullName>
    </recommendedName>
</protein>
<organism evidence="2 3">
    <name type="scientific">Bdellovibrio bacteriovorus</name>
    <dbReference type="NCBI Taxonomy" id="959"/>
    <lineage>
        <taxon>Bacteria</taxon>
        <taxon>Pseudomonadati</taxon>
        <taxon>Bdellovibrionota</taxon>
        <taxon>Bdellovibrionia</taxon>
        <taxon>Bdellovibrionales</taxon>
        <taxon>Pseudobdellovibrionaceae</taxon>
        <taxon>Bdellovibrio</taxon>
    </lineage>
</organism>
<dbReference type="EMBL" id="LUKD01000001">
    <property type="protein sequence ID" value="KYG68449.1"/>
    <property type="molecule type" value="Genomic_DNA"/>
</dbReference>